<dbReference type="InterPro" id="IPR021457">
    <property type="entry name" value="DUF3108"/>
</dbReference>
<evidence type="ECO:0000313" key="2">
    <source>
        <dbReference type="EMBL" id="QOY87021.1"/>
    </source>
</evidence>
<evidence type="ECO:0000313" key="3">
    <source>
        <dbReference type="Proteomes" id="UP000593892"/>
    </source>
</evidence>
<sequence length="247" mass="27880">MRLWNPPGGAIAVWTLLLAGPCLAQTVALNQPETLTFGVEWRFVRAGEVQLKWSEGDRQLDMLMKSVGLVATLFTVNDSYRAMFDHGLCATSITWDVHEGRRNREVKATFDRTRKRSTFLEKDLNTNTVALAKEIDIPACVHDATGGLHKLRQLHPAPGSVLELPISDGKKVVMARVEAQQKETIKTPLGQFPSTRYEAFLFNGVMYGRKGRLFIWISDDDKRLPVQIRIQLPFYVGTLTLQLEKTQ</sequence>
<evidence type="ECO:0000256" key="1">
    <source>
        <dbReference type="SAM" id="SignalP"/>
    </source>
</evidence>
<dbReference type="Proteomes" id="UP000593892">
    <property type="component" value="Chromosome"/>
</dbReference>
<accession>A0A7S7SK18</accession>
<gene>
    <name evidence="2" type="ORF">IRI77_30275</name>
</gene>
<dbReference type="Pfam" id="PF11306">
    <property type="entry name" value="DUF3108"/>
    <property type="match status" value="1"/>
</dbReference>
<proteinExistence type="predicted"/>
<name>A0A7S7SK18_PALFE</name>
<dbReference type="KEGG" id="pfer:IRI77_30275"/>
<organism evidence="2 3">
    <name type="scientific">Paludibaculum fermentans</name>
    <dbReference type="NCBI Taxonomy" id="1473598"/>
    <lineage>
        <taxon>Bacteria</taxon>
        <taxon>Pseudomonadati</taxon>
        <taxon>Acidobacteriota</taxon>
        <taxon>Terriglobia</taxon>
        <taxon>Bryobacterales</taxon>
        <taxon>Bryobacteraceae</taxon>
        <taxon>Paludibaculum</taxon>
    </lineage>
</organism>
<dbReference type="RefSeq" id="WP_194448690.1">
    <property type="nucleotide sequence ID" value="NZ_CP063849.1"/>
</dbReference>
<feature type="signal peptide" evidence="1">
    <location>
        <begin position="1"/>
        <end position="24"/>
    </location>
</feature>
<keyword evidence="3" id="KW-1185">Reference proteome</keyword>
<dbReference type="EMBL" id="CP063849">
    <property type="protein sequence ID" value="QOY87021.1"/>
    <property type="molecule type" value="Genomic_DNA"/>
</dbReference>
<keyword evidence="1" id="KW-0732">Signal</keyword>
<reference evidence="2 3" key="1">
    <citation type="submission" date="2020-10" db="EMBL/GenBank/DDBJ databases">
        <title>Complete genome sequence of Paludibaculum fermentans P105T, a facultatively anaerobic acidobacterium capable of dissimilatory Fe(III) reduction.</title>
        <authorList>
            <person name="Dedysh S.N."/>
            <person name="Beletsky A.V."/>
            <person name="Kulichevskaya I.S."/>
            <person name="Mardanov A.V."/>
            <person name="Ravin N.V."/>
        </authorList>
    </citation>
    <scope>NUCLEOTIDE SEQUENCE [LARGE SCALE GENOMIC DNA]</scope>
    <source>
        <strain evidence="2 3">P105</strain>
    </source>
</reference>
<dbReference type="AlphaFoldDB" id="A0A7S7SK18"/>
<protein>
    <submittedName>
        <fullName evidence="2">DUF3108 domain-containing protein</fullName>
    </submittedName>
</protein>
<feature type="chain" id="PRO_5032670621" evidence="1">
    <location>
        <begin position="25"/>
        <end position="247"/>
    </location>
</feature>